<dbReference type="RefSeq" id="XP_030995332.1">
    <property type="nucleotide sequence ID" value="XM_031140687.1"/>
</dbReference>
<keyword evidence="4 7" id="KW-1133">Transmembrane helix</keyword>
<evidence type="ECO:0000313" key="10">
    <source>
        <dbReference type="Proteomes" id="UP000319257"/>
    </source>
</evidence>
<feature type="transmembrane region" description="Helical" evidence="7">
    <location>
        <begin position="314"/>
        <end position="336"/>
    </location>
</feature>
<dbReference type="InterPro" id="IPR016181">
    <property type="entry name" value="Acyl_CoA_acyltransferase"/>
</dbReference>
<protein>
    <recommendedName>
        <fullName evidence="8">N-acetyltransferase domain-containing protein</fullName>
    </recommendedName>
</protein>
<dbReference type="PANTHER" id="PTHR43791">
    <property type="entry name" value="PERMEASE-RELATED"/>
    <property type="match status" value="1"/>
</dbReference>
<feature type="transmembrane region" description="Helical" evidence="7">
    <location>
        <begin position="348"/>
        <end position="366"/>
    </location>
</feature>
<dbReference type="PANTHER" id="PTHR43791:SF29">
    <property type="entry name" value="MAJOR FACILITATOR SUPERFAMILY (MFS) PROFILE DOMAIN-CONTAINING PROTEIN"/>
    <property type="match status" value="1"/>
</dbReference>
<dbReference type="Gene3D" id="3.40.630.30">
    <property type="match status" value="1"/>
</dbReference>
<dbReference type="InterPro" id="IPR036259">
    <property type="entry name" value="MFS_trans_sf"/>
</dbReference>
<feature type="transmembrane region" description="Helical" evidence="7">
    <location>
        <begin position="409"/>
        <end position="429"/>
    </location>
</feature>
<organism evidence="9 10">
    <name type="scientific">Thyridium curvatum</name>
    <dbReference type="NCBI Taxonomy" id="1093900"/>
    <lineage>
        <taxon>Eukaryota</taxon>
        <taxon>Fungi</taxon>
        <taxon>Dikarya</taxon>
        <taxon>Ascomycota</taxon>
        <taxon>Pezizomycotina</taxon>
        <taxon>Sordariomycetes</taxon>
        <taxon>Sordariomycetidae</taxon>
        <taxon>Thyridiales</taxon>
        <taxon>Thyridiaceae</taxon>
        <taxon>Thyridium</taxon>
    </lineage>
</organism>
<evidence type="ECO:0000313" key="9">
    <source>
        <dbReference type="EMBL" id="TPX13621.1"/>
    </source>
</evidence>
<keyword evidence="2" id="KW-0813">Transport</keyword>
<dbReference type="Proteomes" id="UP000319257">
    <property type="component" value="Unassembled WGS sequence"/>
</dbReference>
<dbReference type="Gene3D" id="1.20.1250.20">
    <property type="entry name" value="MFS general substrate transporter like domains"/>
    <property type="match status" value="3"/>
</dbReference>
<evidence type="ECO:0000256" key="7">
    <source>
        <dbReference type="SAM" id="Phobius"/>
    </source>
</evidence>
<reference evidence="9 10" key="1">
    <citation type="submission" date="2019-06" db="EMBL/GenBank/DDBJ databases">
        <title>Draft genome sequence of the filamentous fungus Phialemoniopsis curvata isolated from diesel fuel.</title>
        <authorList>
            <person name="Varaljay V.A."/>
            <person name="Lyon W.J."/>
            <person name="Crouch A.L."/>
            <person name="Drake C.E."/>
            <person name="Hollomon J.M."/>
            <person name="Nadeau L.J."/>
            <person name="Nunn H.S."/>
            <person name="Stevenson B.S."/>
            <person name="Bojanowski C.L."/>
            <person name="Crookes-Goodson W.J."/>
        </authorList>
    </citation>
    <scope>NUCLEOTIDE SEQUENCE [LARGE SCALE GENOMIC DNA]</scope>
    <source>
        <strain evidence="9 10">D216</strain>
    </source>
</reference>
<proteinExistence type="predicted"/>
<feature type="transmembrane region" description="Helical" evidence="7">
    <location>
        <begin position="201"/>
        <end position="222"/>
    </location>
</feature>
<feature type="region of interest" description="Disordered" evidence="6">
    <location>
        <begin position="544"/>
        <end position="577"/>
    </location>
</feature>
<evidence type="ECO:0000256" key="3">
    <source>
        <dbReference type="ARBA" id="ARBA00022692"/>
    </source>
</evidence>
<dbReference type="GO" id="GO:0022857">
    <property type="term" value="F:transmembrane transporter activity"/>
    <property type="evidence" value="ECO:0007669"/>
    <property type="project" value="InterPro"/>
</dbReference>
<dbReference type="Pfam" id="PF00583">
    <property type="entry name" value="Acetyltransf_1"/>
    <property type="match status" value="1"/>
</dbReference>
<sequence length="801" mass="89709">MAMATDHLSSRSSEDQKEYGAFNASTAPVVVPPLGEPAGSKEEDHWHGQNPFVDPEVAARWRQTYEDSKYECRHVFDPALTWTPTEEKRLVRKLDRRVCLWACVMFFALQVDRGNLEQALADNMLDDLGLNTNDYNYGRTVFLVSFLIAELPSQLVSKKIGPDRWIPIQMVLWSIGGFVPDIILWLSYFYTSHELPIRLSYFWTALSGTTIITSLLAFALLRLRGVNGWGGWRWLFLVEGLITLLVGIASFFLMPASAVQTKAWYRPEGWFTDREVAVVVNRVLRDDPSKGDMHNRQAITARRLWEALRDYDLWPLYALGLVIYIPVTPPGSYLTLTLRSLGFNPFDTNLLTIPSSVAHIIALLLLTRLSEYLNERTFVSMIQSIWTLPCIIALAFWPGVVVDKWGTYGLVMVLLSYPYCHAILVAWTSRNSNNVGARAVSAALYNMAAQIGMIISSNIYRNDDKPQYRRGNRNLMAINLLAIVLFLFTKAYYVWKNKRRDKIWNAMSKEEQTHYIRHTNITHTDTSTPWQRLRITKDSQFREAKSPVPTPKPHILAAPLVPPISPPPPGPVPVPSHLSPKDTYLPTYIFPDRHAMSSAPPPPPPDTAAAAAAAAAATDYLFPPALLGGPEAQPTAAGADPAEGYTARPLRRSDFARGYVDCLAALTWVGDALAEEQFLARYDEMDSGGKGPYYLVVIEQRGRIVATGSLIAEKKFIHNCGTIGHIEEISVLPAYQKRKLGKAIINALTCLAGQIGCYKAILDCGPHNVPFYAKCGYVNAGVEMSRYLDDEGDRRGDYYRG</sequence>
<dbReference type="OrthoDB" id="1935484at2759"/>
<dbReference type="SUPFAM" id="SSF55729">
    <property type="entry name" value="Acyl-CoA N-acyltransferases (Nat)"/>
    <property type="match status" value="1"/>
</dbReference>
<feature type="compositionally biased region" description="Pro residues" evidence="6">
    <location>
        <begin position="560"/>
        <end position="574"/>
    </location>
</feature>
<evidence type="ECO:0000259" key="8">
    <source>
        <dbReference type="PROSITE" id="PS51186"/>
    </source>
</evidence>
<comment type="caution">
    <text evidence="9">The sequence shown here is derived from an EMBL/GenBank/DDBJ whole genome shotgun (WGS) entry which is preliminary data.</text>
</comment>
<gene>
    <name evidence="9" type="ORF">E0L32_006092</name>
</gene>
<dbReference type="FunCoup" id="A0A507B985">
    <property type="interactions" value="63"/>
</dbReference>
<dbReference type="CDD" id="cd04301">
    <property type="entry name" value="NAT_SF"/>
    <property type="match status" value="1"/>
</dbReference>
<evidence type="ECO:0000256" key="1">
    <source>
        <dbReference type="ARBA" id="ARBA00004141"/>
    </source>
</evidence>
<feature type="transmembrane region" description="Helical" evidence="7">
    <location>
        <begin position="234"/>
        <end position="254"/>
    </location>
</feature>
<dbReference type="InterPro" id="IPR011701">
    <property type="entry name" value="MFS"/>
</dbReference>
<dbReference type="EMBL" id="SKBQ01000033">
    <property type="protein sequence ID" value="TPX13621.1"/>
    <property type="molecule type" value="Genomic_DNA"/>
</dbReference>
<feature type="transmembrane region" description="Helical" evidence="7">
    <location>
        <begin position="476"/>
        <end position="495"/>
    </location>
</feature>
<evidence type="ECO:0000256" key="2">
    <source>
        <dbReference type="ARBA" id="ARBA00022448"/>
    </source>
</evidence>
<keyword evidence="5 7" id="KW-0472">Membrane</keyword>
<dbReference type="GO" id="GO:0016020">
    <property type="term" value="C:membrane"/>
    <property type="evidence" value="ECO:0007669"/>
    <property type="project" value="UniProtKB-SubCell"/>
</dbReference>
<feature type="compositionally biased region" description="Basic and acidic residues" evidence="6">
    <location>
        <begin position="8"/>
        <end position="18"/>
    </location>
</feature>
<feature type="domain" description="N-acetyltransferase" evidence="8">
    <location>
        <begin position="645"/>
        <end position="801"/>
    </location>
</feature>
<keyword evidence="3 7" id="KW-0812">Transmembrane</keyword>
<dbReference type="SUPFAM" id="SSF103473">
    <property type="entry name" value="MFS general substrate transporter"/>
    <property type="match status" value="1"/>
</dbReference>
<dbReference type="GO" id="GO:0016747">
    <property type="term" value="F:acyltransferase activity, transferring groups other than amino-acyl groups"/>
    <property type="evidence" value="ECO:0007669"/>
    <property type="project" value="InterPro"/>
</dbReference>
<name>A0A507B985_9PEZI</name>
<evidence type="ECO:0000256" key="6">
    <source>
        <dbReference type="SAM" id="MobiDB-lite"/>
    </source>
</evidence>
<accession>A0A507B985</accession>
<comment type="subcellular location">
    <subcellularLocation>
        <location evidence="1">Membrane</location>
        <topology evidence="1">Multi-pass membrane protein</topology>
    </subcellularLocation>
</comment>
<evidence type="ECO:0000256" key="4">
    <source>
        <dbReference type="ARBA" id="ARBA00022989"/>
    </source>
</evidence>
<feature type="transmembrane region" description="Helical" evidence="7">
    <location>
        <begin position="378"/>
        <end position="397"/>
    </location>
</feature>
<dbReference type="FunFam" id="1.20.1250.20:FF:000247">
    <property type="entry name" value="MFS general substrate transporter"/>
    <property type="match status" value="1"/>
</dbReference>
<dbReference type="GeneID" id="41973539"/>
<feature type="transmembrane region" description="Helical" evidence="7">
    <location>
        <begin position="435"/>
        <end position="455"/>
    </location>
</feature>
<keyword evidence="10" id="KW-1185">Reference proteome</keyword>
<feature type="transmembrane region" description="Helical" evidence="7">
    <location>
        <begin position="168"/>
        <end position="189"/>
    </location>
</feature>
<dbReference type="InParanoid" id="A0A507B985"/>
<dbReference type="PROSITE" id="PS51186">
    <property type="entry name" value="GNAT"/>
    <property type="match status" value="1"/>
</dbReference>
<dbReference type="Pfam" id="PF07690">
    <property type="entry name" value="MFS_1"/>
    <property type="match status" value="1"/>
</dbReference>
<feature type="region of interest" description="Disordered" evidence="6">
    <location>
        <begin position="1"/>
        <end position="49"/>
    </location>
</feature>
<dbReference type="InterPro" id="IPR000182">
    <property type="entry name" value="GNAT_dom"/>
</dbReference>
<evidence type="ECO:0000256" key="5">
    <source>
        <dbReference type="ARBA" id="ARBA00023136"/>
    </source>
</evidence>
<dbReference type="AlphaFoldDB" id="A0A507B985"/>